<dbReference type="Proteomes" id="UP000319257">
    <property type="component" value="Unassembled WGS sequence"/>
</dbReference>
<organism evidence="2 3">
    <name type="scientific">Thyridium curvatum</name>
    <dbReference type="NCBI Taxonomy" id="1093900"/>
    <lineage>
        <taxon>Eukaryota</taxon>
        <taxon>Fungi</taxon>
        <taxon>Dikarya</taxon>
        <taxon>Ascomycota</taxon>
        <taxon>Pezizomycotina</taxon>
        <taxon>Sordariomycetes</taxon>
        <taxon>Sordariomycetidae</taxon>
        <taxon>Thyridiales</taxon>
        <taxon>Thyridiaceae</taxon>
        <taxon>Thyridium</taxon>
    </lineage>
</organism>
<dbReference type="EMBL" id="SKBQ01000045">
    <property type="protein sequence ID" value="TPX11930.1"/>
    <property type="molecule type" value="Genomic_DNA"/>
</dbReference>
<sequence>MKFSSAILAIAVLFSTSEACKCGTNMDATRACCRDNGGSPTDSDCPASDISENLSGFASCCRYFGARSDCRCPIGCARLETDAHRKAFGLKPLSDPELIDFVNSYDL</sequence>
<dbReference type="GeneID" id="41974875"/>
<dbReference type="AlphaFoldDB" id="A0A507B5M5"/>
<comment type="caution">
    <text evidence="2">The sequence shown here is derived from an EMBL/GenBank/DDBJ whole genome shotgun (WGS) entry which is preliminary data.</text>
</comment>
<evidence type="ECO:0000313" key="2">
    <source>
        <dbReference type="EMBL" id="TPX11930.1"/>
    </source>
</evidence>
<feature type="chain" id="PRO_5021377505" evidence="1">
    <location>
        <begin position="20"/>
        <end position="107"/>
    </location>
</feature>
<gene>
    <name evidence="2" type="ORF">E0L32_007428</name>
</gene>
<accession>A0A507B5M5</accession>
<keyword evidence="3" id="KW-1185">Reference proteome</keyword>
<name>A0A507B5M5_9PEZI</name>
<feature type="signal peptide" evidence="1">
    <location>
        <begin position="1"/>
        <end position="19"/>
    </location>
</feature>
<reference evidence="2 3" key="1">
    <citation type="submission" date="2019-06" db="EMBL/GenBank/DDBJ databases">
        <title>Draft genome sequence of the filamentous fungus Phialemoniopsis curvata isolated from diesel fuel.</title>
        <authorList>
            <person name="Varaljay V.A."/>
            <person name="Lyon W.J."/>
            <person name="Crouch A.L."/>
            <person name="Drake C.E."/>
            <person name="Hollomon J.M."/>
            <person name="Nadeau L.J."/>
            <person name="Nunn H.S."/>
            <person name="Stevenson B.S."/>
            <person name="Bojanowski C.L."/>
            <person name="Crookes-Goodson W.J."/>
        </authorList>
    </citation>
    <scope>NUCLEOTIDE SEQUENCE [LARGE SCALE GENOMIC DNA]</scope>
    <source>
        <strain evidence="2 3">D216</strain>
    </source>
</reference>
<proteinExistence type="predicted"/>
<dbReference type="InParanoid" id="A0A507B5M5"/>
<dbReference type="RefSeq" id="XP_030993641.1">
    <property type="nucleotide sequence ID" value="XM_031142171.1"/>
</dbReference>
<protein>
    <submittedName>
        <fullName evidence="2">Uncharacterized protein</fullName>
    </submittedName>
</protein>
<evidence type="ECO:0000313" key="3">
    <source>
        <dbReference type="Proteomes" id="UP000319257"/>
    </source>
</evidence>
<evidence type="ECO:0000256" key="1">
    <source>
        <dbReference type="SAM" id="SignalP"/>
    </source>
</evidence>
<keyword evidence="1" id="KW-0732">Signal</keyword>
<dbReference type="OrthoDB" id="5228648at2759"/>